<feature type="transmembrane region" description="Helical" evidence="1">
    <location>
        <begin position="21"/>
        <end position="43"/>
    </location>
</feature>
<organism evidence="2 3">
    <name type="scientific">Ereboglobus luteus</name>
    <dbReference type="NCBI Taxonomy" id="1796921"/>
    <lineage>
        <taxon>Bacteria</taxon>
        <taxon>Pseudomonadati</taxon>
        <taxon>Verrucomicrobiota</taxon>
        <taxon>Opitutia</taxon>
        <taxon>Opitutales</taxon>
        <taxon>Opitutaceae</taxon>
        <taxon>Ereboglobus</taxon>
    </lineage>
</organism>
<feature type="transmembrane region" description="Helical" evidence="1">
    <location>
        <begin position="55"/>
        <end position="79"/>
    </location>
</feature>
<name>A0A2U8DZR7_9BACT</name>
<accession>A0A2U8DZR7</accession>
<dbReference type="AlphaFoldDB" id="A0A2U8DZR7"/>
<keyword evidence="1" id="KW-0472">Membrane</keyword>
<evidence type="ECO:0000313" key="2">
    <source>
        <dbReference type="EMBL" id="AWI08051.1"/>
    </source>
</evidence>
<gene>
    <name evidence="2" type="ORF">CKA38_01120</name>
</gene>
<dbReference type="EMBL" id="CP023004">
    <property type="protein sequence ID" value="AWI08051.1"/>
    <property type="molecule type" value="Genomic_DNA"/>
</dbReference>
<dbReference type="Proteomes" id="UP000244896">
    <property type="component" value="Chromosome"/>
</dbReference>
<keyword evidence="1" id="KW-0812">Transmembrane</keyword>
<evidence type="ECO:0000256" key="1">
    <source>
        <dbReference type="SAM" id="Phobius"/>
    </source>
</evidence>
<evidence type="ECO:0000313" key="3">
    <source>
        <dbReference type="Proteomes" id="UP000244896"/>
    </source>
</evidence>
<keyword evidence="1" id="KW-1133">Transmembrane helix</keyword>
<reference evidence="2 3" key="1">
    <citation type="journal article" date="2018" name="Syst. Appl. Microbiol.">
        <title>Ereboglobus luteus gen. nov. sp. nov. from cockroach guts, and new insights into the oxygen relationship of the genera Opitutus and Didymococcus (Verrucomicrobia: Opitutaceae).</title>
        <authorList>
            <person name="Tegtmeier D."/>
            <person name="Belitz A."/>
            <person name="Radek R."/>
            <person name="Heimerl T."/>
            <person name="Brune A."/>
        </authorList>
    </citation>
    <scope>NUCLEOTIDE SEQUENCE [LARGE SCALE GENOMIC DNA]</scope>
    <source>
        <strain evidence="2 3">Ho45</strain>
    </source>
</reference>
<feature type="transmembrane region" description="Helical" evidence="1">
    <location>
        <begin position="91"/>
        <end position="118"/>
    </location>
</feature>
<keyword evidence="3" id="KW-1185">Reference proteome</keyword>
<sequence>MAPEREGRLPWLLIKNKQIACVMRLAYASIISLAGFWAPLVFLRLYDDPEDGRGGIVFLFAFPMYIFSAVVAPMAWFALRRRFKIDGSVRFSGIGALGFSLLIISISPILTCSAGILISMVRFW</sequence>
<protein>
    <submittedName>
        <fullName evidence="2">Uncharacterized protein</fullName>
    </submittedName>
</protein>
<proteinExistence type="predicted"/>
<dbReference type="KEGG" id="elut:CKA38_01120"/>